<dbReference type="EMBL" id="DPVV01000473">
    <property type="protein sequence ID" value="HCL03537.1"/>
    <property type="molecule type" value="Genomic_DNA"/>
</dbReference>
<proteinExistence type="predicted"/>
<protein>
    <recommendedName>
        <fullName evidence="4">Peptidase M50</fullName>
    </recommendedName>
</protein>
<reference evidence="2 3" key="1">
    <citation type="journal article" date="2018" name="Nat. Biotechnol.">
        <title>A standardized bacterial taxonomy based on genome phylogeny substantially revises the tree of life.</title>
        <authorList>
            <person name="Parks D.H."/>
            <person name="Chuvochina M."/>
            <person name="Waite D.W."/>
            <person name="Rinke C."/>
            <person name="Skarshewski A."/>
            <person name="Chaumeil P.A."/>
            <person name="Hugenholtz P."/>
        </authorList>
    </citation>
    <scope>NUCLEOTIDE SEQUENCE [LARGE SCALE GENOMIC DNA]</scope>
    <source>
        <strain evidence="2">UBA11728</strain>
    </source>
</reference>
<evidence type="ECO:0000313" key="3">
    <source>
        <dbReference type="Proteomes" id="UP000262969"/>
    </source>
</evidence>
<gene>
    <name evidence="2" type="ORF">DHW61_14200</name>
</gene>
<dbReference type="Proteomes" id="UP000262969">
    <property type="component" value="Unassembled WGS sequence"/>
</dbReference>
<feature type="transmembrane region" description="Helical" evidence="1">
    <location>
        <begin position="6"/>
        <end position="25"/>
    </location>
</feature>
<keyword evidence="1" id="KW-1133">Transmembrane helix</keyword>
<keyword evidence="1" id="KW-0472">Membrane</keyword>
<name>A0A3D2X9Y9_9FIRM</name>
<organism evidence="2 3">
    <name type="scientific">Lachnoclostridium phytofermentans</name>
    <dbReference type="NCBI Taxonomy" id="66219"/>
    <lineage>
        <taxon>Bacteria</taxon>
        <taxon>Bacillati</taxon>
        <taxon>Bacillota</taxon>
        <taxon>Clostridia</taxon>
        <taxon>Lachnospirales</taxon>
        <taxon>Lachnospiraceae</taxon>
    </lineage>
</organism>
<keyword evidence="1" id="KW-0812">Transmembrane</keyword>
<feature type="transmembrane region" description="Helical" evidence="1">
    <location>
        <begin position="87"/>
        <end position="109"/>
    </location>
</feature>
<feature type="transmembrane region" description="Helical" evidence="1">
    <location>
        <begin position="129"/>
        <end position="150"/>
    </location>
</feature>
<evidence type="ECO:0000256" key="1">
    <source>
        <dbReference type="SAM" id="Phobius"/>
    </source>
</evidence>
<feature type="transmembrane region" description="Helical" evidence="1">
    <location>
        <begin position="55"/>
        <end position="75"/>
    </location>
</feature>
<dbReference type="AlphaFoldDB" id="A0A3D2X9Y9"/>
<accession>A0A3D2X9Y9</accession>
<feature type="transmembrane region" description="Helical" evidence="1">
    <location>
        <begin position="181"/>
        <end position="203"/>
    </location>
</feature>
<evidence type="ECO:0000313" key="2">
    <source>
        <dbReference type="EMBL" id="HCL03537.1"/>
    </source>
</evidence>
<evidence type="ECO:0008006" key="4">
    <source>
        <dbReference type="Google" id="ProtNLM"/>
    </source>
</evidence>
<sequence>MLKEKLMLLVASLCAGVFVMILHELPKAILYRRLKHRYGKDEDKKFENRINPVHFVDPIGLIFCVIYGIGFSKPYYYRMKEKKWNQWLGITGLLSLLLQFIIVVAILKFGFHMNSSLTLYGEFSISYEFLMYFLSSYAIISIGMLITNLFPLISSDMSLLVAANQPIKFVTLLRNDYVIKMAWMFLLLIGTMTSMCNAVFDIFMR</sequence>
<comment type="caution">
    <text evidence="2">The sequence shown here is derived from an EMBL/GenBank/DDBJ whole genome shotgun (WGS) entry which is preliminary data.</text>
</comment>